<organism evidence="1 2">
    <name type="scientific">Coemansia helicoidea</name>
    <dbReference type="NCBI Taxonomy" id="1286919"/>
    <lineage>
        <taxon>Eukaryota</taxon>
        <taxon>Fungi</taxon>
        <taxon>Fungi incertae sedis</taxon>
        <taxon>Zoopagomycota</taxon>
        <taxon>Kickxellomycotina</taxon>
        <taxon>Kickxellomycetes</taxon>
        <taxon>Kickxellales</taxon>
        <taxon>Kickxellaceae</taxon>
        <taxon>Coemansia</taxon>
    </lineage>
</organism>
<gene>
    <name evidence="1" type="ORF">H4R21_000864</name>
</gene>
<proteinExistence type="predicted"/>
<dbReference type="EMBL" id="JANBUN010000140">
    <property type="protein sequence ID" value="KAJ2806444.1"/>
    <property type="molecule type" value="Genomic_DNA"/>
</dbReference>
<sequence length="607" mass="66721">MGVQAPPRKYSVCVPGLGQDTADSVGGLCVDGAGLCALTKRAAAGWEQRRRAGAARAPRQPATVWLDILGPTADDIAALAGVFGIGGDALQRLLAGATSRVLDPECVADGRSLYLCWAEVAGTSASMSQYILHGSRIDAPGDAELLAEKQPAHHAAASGAAAADSARRAAWLGGYVPVHPWMQPSATQVYSRLETRRRGAGATGDDELAGSQVAATRQQQAARILELLDKPVVRNRERLRSALEHWGPVRERWWKQVLDSTQGDNSAAGLHTCCSKRARTAQLRQLAERLGQGARETIGYRTVQLWVCGPVVLSLHRDPSEVVTAVAREMAQQAPRRAAAEPLAVVRRLVQHWVQTAASRLPVLDKWSDRLDHDLTHPVHIWSIEPSNWSPVVVRGRKASLALLRRCQVNESVLRHLCAAVRSPTPSPQLAALCRQRKRTAELRDMYKRAEQRLSRLHRILLDRQLLRVIKTQKAIHRYFRILVAVELAYLPMDLWHNLDKLNGITTPGRLQPDEANDEDFLLTVLGMAVWAVIAVLLYLIYAKYFEIRHSELRQTSLPGLGPETPRQMGRGEPQRWQGWRKRAAAAAAAAAAENALPGRNGAAQRR</sequence>
<evidence type="ECO:0000313" key="2">
    <source>
        <dbReference type="Proteomes" id="UP001140087"/>
    </source>
</evidence>
<name>A0ACC1LDR9_9FUNG</name>
<reference evidence="1" key="1">
    <citation type="submission" date="2022-07" db="EMBL/GenBank/DDBJ databases">
        <title>Phylogenomic reconstructions and comparative analyses of Kickxellomycotina fungi.</title>
        <authorList>
            <person name="Reynolds N.K."/>
            <person name="Stajich J.E."/>
            <person name="Barry K."/>
            <person name="Grigoriev I.V."/>
            <person name="Crous P."/>
            <person name="Smith M.E."/>
        </authorList>
    </citation>
    <scope>NUCLEOTIDE SEQUENCE</scope>
    <source>
        <strain evidence="1">BCRC 34780</strain>
    </source>
</reference>
<accession>A0ACC1LDR9</accession>
<protein>
    <submittedName>
        <fullName evidence="1">Uncharacterized protein</fullName>
    </submittedName>
</protein>
<dbReference type="Proteomes" id="UP001140087">
    <property type="component" value="Unassembled WGS sequence"/>
</dbReference>
<keyword evidence="2" id="KW-1185">Reference proteome</keyword>
<comment type="caution">
    <text evidence="1">The sequence shown here is derived from an EMBL/GenBank/DDBJ whole genome shotgun (WGS) entry which is preliminary data.</text>
</comment>
<evidence type="ECO:0000313" key="1">
    <source>
        <dbReference type="EMBL" id="KAJ2806444.1"/>
    </source>
</evidence>